<gene>
    <name evidence="2" type="primary">pilX</name>
    <name evidence="2" type="ORF">AMJAP_3147</name>
</gene>
<dbReference type="KEGG" id="ajp:AMJAP_3147"/>
<dbReference type="InterPro" id="IPR025746">
    <property type="entry name" value="PilX_N_dom"/>
</dbReference>
<proteinExistence type="predicted"/>
<dbReference type="Proteomes" id="UP000595663">
    <property type="component" value="Chromosome"/>
</dbReference>
<organism evidence="2 3">
    <name type="scientific">Amphritea japonica ATCC BAA-1530</name>
    <dbReference type="NCBI Taxonomy" id="1278309"/>
    <lineage>
        <taxon>Bacteria</taxon>
        <taxon>Pseudomonadati</taxon>
        <taxon>Pseudomonadota</taxon>
        <taxon>Gammaproteobacteria</taxon>
        <taxon>Oceanospirillales</taxon>
        <taxon>Oceanospirillaceae</taxon>
        <taxon>Amphritea</taxon>
    </lineage>
</organism>
<evidence type="ECO:0000259" key="1">
    <source>
        <dbReference type="Pfam" id="PF14341"/>
    </source>
</evidence>
<protein>
    <submittedName>
        <fullName evidence="2">Type IV pilus assembly protein PilX</fullName>
    </submittedName>
</protein>
<dbReference type="OrthoDB" id="6120643at2"/>
<sequence>MKGGVNLQQGATLVVALVLLLVMALMASTSLQSNVLQLRMAANMQDEAVAFEATETALLYSEKWLSEQDEMPNLIHYDDWRSTSRELVFDSSKGSALKDELLQPGSVDDWETKAHLLSVFDVNARLSATVARPLRVSLEFREYDADNKAIKGSYLGASGSGLFRQLSRNTGATGNSEVVLISEYRKRFEY</sequence>
<dbReference type="AlphaFoldDB" id="A0A7R6PJP5"/>
<dbReference type="Pfam" id="PF14341">
    <property type="entry name" value="PilX_N"/>
    <property type="match status" value="1"/>
</dbReference>
<keyword evidence="3" id="KW-1185">Reference proteome</keyword>
<accession>A0A7R6PJP5</accession>
<dbReference type="EMBL" id="AP014545">
    <property type="protein sequence ID" value="BBB27732.1"/>
    <property type="molecule type" value="Genomic_DNA"/>
</dbReference>
<evidence type="ECO:0000313" key="3">
    <source>
        <dbReference type="Proteomes" id="UP000595663"/>
    </source>
</evidence>
<reference evidence="2 3" key="1">
    <citation type="journal article" date="2008" name="Int. J. Syst. Evol. Microbiol.">
        <title>Amphritea japonica sp. nov. and Amphritea balenae sp. nov., isolated from the sediment adjacent to sperm whale carcasses off Kagoshima, Japan.</title>
        <authorList>
            <person name="Miyazaki M."/>
            <person name="Nogi Y."/>
            <person name="Fujiwara Y."/>
            <person name="Kawato M."/>
            <person name="Nagahama T."/>
            <person name="Kubokawa K."/>
            <person name="Horikoshi K."/>
        </authorList>
    </citation>
    <scope>NUCLEOTIDE SEQUENCE [LARGE SCALE GENOMIC DNA]</scope>
    <source>
        <strain evidence="2 3">ATCC BAA-1530</strain>
    </source>
</reference>
<evidence type="ECO:0000313" key="2">
    <source>
        <dbReference type="EMBL" id="BBB27732.1"/>
    </source>
</evidence>
<feature type="domain" description="Type 4 fimbrial biogenesis protein PilX N-terminal" evidence="1">
    <location>
        <begin position="9"/>
        <end position="58"/>
    </location>
</feature>
<name>A0A7R6PJP5_9GAMM</name>